<comment type="function">
    <text evidence="1">Part of the beta sliding clamp loading complex, which hydrolyzes ATP to load the beta clamp onto primed DNA to form the DNA replication pre-initiation complex. DNA polymerase III is a complex, multichain enzyme responsible for most of the replicative synthesis in bacteria. This DNA polymerase also exhibits 3' to 5' exonuclease activity.</text>
</comment>
<dbReference type="PIRSF" id="PIRSF029225">
    <property type="entry name" value="DNA_pol_III_psi"/>
    <property type="match status" value="1"/>
</dbReference>
<gene>
    <name evidence="2" type="ORF">DDU33_05245</name>
</gene>
<dbReference type="InterPro" id="IPR004615">
    <property type="entry name" value="DNA_pol_III_psi"/>
</dbReference>
<evidence type="ECO:0000313" key="3">
    <source>
        <dbReference type="Proteomes" id="UP000244920"/>
    </source>
</evidence>
<proteinExistence type="predicted"/>
<sequence length="135" mass="15819">MNRRDLLLSEMGITQWQLKKPEVLKGDAQIRLNSAIKLVVICEADYQKTGLFRDVLHSLSLQDVEYQWLDNEQSQRLSIDHSILLWLIEEEQAGKIAQHFANQTIIQTASWNELAKVEEKRKLWKALEQFCKVIE</sequence>
<dbReference type="RefSeq" id="WP_108923559.1">
    <property type="nucleotide sequence ID" value="NZ_CP029206.1"/>
</dbReference>
<organism evidence="2 3">
    <name type="scientific">Actinobacillus porcitonsillarum</name>
    <dbReference type="NCBI Taxonomy" id="189834"/>
    <lineage>
        <taxon>Bacteria</taxon>
        <taxon>Pseudomonadati</taxon>
        <taxon>Pseudomonadota</taxon>
        <taxon>Gammaproteobacteria</taxon>
        <taxon>Pasteurellales</taxon>
        <taxon>Pasteurellaceae</taxon>
        <taxon>Actinobacillus</taxon>
    </lineage>
</organism>
<dbReference type="KEGG" id="apor:DDU33_05245"/>
<keyword evidence="1" id="KW-0235">DNA replication</keyword>
<protein>
    <recommendedName>
        <fullName evidence="1">DNA polymerase III subunit psi</fullName>
    </recommendedName>
</protein>
<keyword evidence="1" id="KW-0808">Transferase</keyword>
<dbReference type="InterPro" id="IPR036654">
    <property type="entry name" value="DNA_pol_III_psi_sf"/>
</dbReference>
<name>A0A2U8FIX5_9PAST</name>
<keyword evidence="1" id="KW-0548">Nucleotidyltransferase</keyword>
<evidence type="ECO:0000256" key="1">
    <source>
        <dbReference type="PIRNR" id="PIRNR029225"/>
    </source>
</evidence>
<dbReference type="GO" id="GO:0003887">
    <property type="term" value="F:DNA-directed DNA polymerase activity"/>
    <property type="evidence" value="ECO:0007669"/>
    <property type="project" value="UniProtKB-KW"/>
</dbReference>
<dbReference type="EMBL" id="CP029206">
    <property type="protein sequence ID" value="AWI50922.1"/>
    <property type="molecule type" value="Genomic_DNA"/>
</dbReference>
<dbReference type="Gene3D" id="3.40.50.10220">
    <property type="entry name" value="DNA polymerase III, psi subunit"/>
    <property type="match status" value="1"/>
</dbReference>
<accession>A0A2U8FIX5</accession>
<reference evidence="3" key="1">
    <citation type="submission" date="2018-05" db="EMBL/GenBank/DDBJ databases">
        <title>Complete genome sequence of Actinobacillus porcitonsillarum reference strain 9953L55 (CCUG 46996).</title>
        <authorList>
            <person name="Dona V."/>
            <person name="Perreten V."/>
        </authorList>
    </citation>
    <scope>NUCLEOTIDE SEQUENCE [LARGE SCALE GENOMIC DNA]</scope>
    <source>
        <strain evidence="3">9953L55</strain>
    </source>
</reference>
<dbReference type="GO" id="GO:0008408">
    <property type="term" value="F:3'-5' exonuclease activity"/>
    <property type="evidence" value="ECO:0007669"/>
    <property type="project" value="InterPro"/>
</dbReference>
<dbReference type="GO" id="GO:0006260">
    <property type="term" value="P:DNA replication"/>
    <property type="evidence" value="ECO:0007669"/>
    <property type="project" value="UniProtKB-KW"/>
</dbReference>
<keyword evidence="3" id="KW-1185">Reference proteome</keyword>
<keyword evidence="1" id="KW-0239">DNA-directed DNA polymerase</keyword>
<evidence type="ECO:0000313" key="2">
    <source>
        <dbReference type="EMBL" id="AWI50922.1"/>
    </source>
</evidence>
<dbReference type="AlphaFoldDB" id="A0A2U8FIX5"/>
<dbReference type="Pfam" id="PF03603">
    <property type="entry name" value="DNA_III_psi"/>
    <property type="match status" value="1"/>
</dbReference>
<dbReference type="SUPFAM" id="SSF102220">
    <property type="entry name" value="DNA polymerase III psi subunit"/>
    <property type="match status" value="1"/>
</dbReference>
<dbReference type="Proteomes" id="UP000244920">
    <property type="component" value="Chromosome"/>
</dbReference>